<evidence type="ECO:0000256" key="5">
    <source>
        <dbReference type="ARBA" id="ARBA00022801"/>
    </source>
</evidence>
<feature type="disulfide bond" evidence="10">
    <location>
        <begin position="70"/>
        <end position="76"/>
    </location>
</feature>
<dbReference type="EMBL" id="KU886540">
    <property type="protein sequence ID" value="AOX15707.1"/>
    <property type="molecule type" value="mRNA"/>
</dbReference>
<evidence type="ECO:0000313" key="12">
    <source>
        <dbReference type="EMBL" id="AOX15707.1"/>
    </source>
</evidence>
<keyword evidence="8" id="KW-0326">Glycosidase</keyword>
<evidence type="ECO:0000256" key="1">
    <source>
        <dbReference type="ARBA" id="ARBA00000632"/>
    </source>
</evidence>
<evidence type="ECO:0000256" key="6">
    <source>
        <dbReference type="ARBA" id="ARBA00023022"/>
    </source>
</evidence>
<dbReference type="PROSITE" id="PS51257">
    <property type="entry name" value="PROKAR_LIPOPROTEIN"/>
    <property type="match status" value="1"/>
</dbReference>
<dbReference type="EC" id="3.2.1.17" evidence="2"/>
<evidence type="ECO:0000256" key="10">
    <source>
        <dbReference type="PIRSR" id="PIRSR608597-3"/>
    </source>
</evidence>
<dbReference type="CDD" id="cd16890">
    <property type="entry name" value="lyz_i"/>
    <property type="match status" value="1"/>
</dbReference>
<organism evidence="12">
    <name type="scientific">Haliotis diversicolor</name>
    <name type="common">Abalone</name>
    <name type="synonym">Sulculus diversicolor</name>
    <dbReference type="NCBI Taxonomy" id="36095"/>
    <lineage>
        <taxon>Eukaryota</taxon>
        <taxon>Metazoa</taxon>
        <taxon>Spiralia</taxon>
        <taxon>Lophotrochozoa</taxon>
        <taxon>Mollusca</taxon>
        <taxon>Gastropoda</taxon>
        <taxon>Vetigastropoda</taxon>
        <taxon>Lepetellida</taxon>
        <taxon>Haliotoidea</taxon>
        <taxon>Haliotidae</taxon>
        <taxon>Haliotis</taxon>
    </lineage>
</organism>
<feature type="signal peptide" evidence="11">
    <location>
        <begin position="1"/>
        <end position="16"/>
    </location>
</feature>
<feature type="active site" description="Proton donor" evidence="9">
    <location>
        <position position="30"/>
    </location>
</feature>
<feature type="disulfide bond" evidence="10">
    <location>
        <begin position="60"/>
        <end position="80"/>
    </location>
</feature>
<reference evidence="12" key="1">
    <citation type="submission" date="2016-03" db="EMBL/GenBank/DDBJ databases">
        <title>Cloning and expression analysis of lysozyme gene from small abalone Haliotis diversicolor.</title>
        <authorList>
            <person name="Niu J."/>
            <person name="Wang G."/>
            <person name="Wang Y."/>
        </authorList>
    </citation>
    <scope>NUCLEOTIDE SEQUENCE</scope>
</reference>
<dbReference type="GO" id="GO:0042742">
    <property type="term" value="P:defense response to bacterium"/>
    <property type="evidence" value="ECO:0007669"/>
    <property type="project" value="UniProtKB-KW"/>
</dbReference>
<name>A0A2Z2CI91_HALDV</name>
<evidence type="ECO:0000256" key="8">
    <source>
        <dbReference type="ARBA" id="ARBA00023295"/>
    </source>
</evidence>
<dbReference type="SUPFAM" id="SSF53955">
    <property type="entry name" value="Lysozyme-like"/>
    <property type="match status" value="1"/>
</dbReference>
<keyword evidence="6" id="KW-0044">Antibiotic</keyword>
<feature type="disulfide bond" evidence="10">
    <location>
        <begin position="22"/>
        <end position="100"/>
    </location>
</feature>
<gene>
    <name evidence="12" type="primary">LysI</name>
</gene>
<dbReference type="Pfam" id="PF05497">
    <property type="entry name" value="Destabilase"/>
    <property type="match status" value="1"/>
</dbReference>
<evidence type="ECO:0000256" key="7">
    <source>
        <dbReference type="ARBA" id="ARBA00023157"/>
    </source>
</evidence>
<evidence type="ECO:0000256" key="3">
    <source>
        <dbReference type="ARBA" id="ARBA00022529"/>
    </source>
</evidence>
<proteinExistence type="evidence at transcript level"/>
<dbReference type="PANTHER" id="PTHR11195:SF13">
    <property type="entry name" value="INVERTEBRATE-TYPE LYSOZYME 2-RELATED"/>
    <property type="match status" value="1"/>
</dbReference>
<keyword evidence="11" id="KW-0732">Signal</keyword>
<dbReference type="InterPro" id="IPR008597">
    <property type="entry name" value="Invert_lysozyme"/>
</dbReference>
<dbReference type="PROSITE" id="PS51909">
    <property type="entry name" value="LYSOZYME_I"/>
    <property type="match status" value="1"/>
</dbReference>
<feature type="chain" id="PRO_5016261857" description="lysozyme" evidence="11">
    <location>
        <begin position="17"/>
        <end position="147"/>
    </location>
</feature>
<evidence type="ECO:0000256" key="2">
    <source>
        <dbReference type="ARBA" id="ARBA00012732"/>
    </source>
</evidence>
<protein>
    <recommendedName>
        <fullName evidence="2">lysozyme</fullName>
        <ecNumber evidence="2">3.2.1.17</ecNumber>
    </recommendedName>
</protein>
<sequence>MLKLAIFAVLVAAAAAAITTSCLHAICLVESGCRPLGCKFDVNGDACGYYQIHKGYYSDCGSPGSGWEACAKDKSCADRCVTAYLNRYGSYCTGGRTPTCEDYARIHNGGPKGCVHSNTLGYWAQGPGIHGLRRRDMSDSSLVTIHT</sequence>
<feature type="active site" description="Nucleophile" evidence="9">
    <location>
        <position position="41"/>
    </location>
</feature>
<evidence type="ECO:0000256" key="9">
    <source>
        <dbReference type="PIRSR" id="PIRSR608597-1"/>
    </source>
</evidence>
<keyword evidence="5" id="KW-0378">Hydrolase</keyword>
<dbReference type="GO" id="GO:0031640">
    <property type="term" value="P:killing of cells of another organism"/>
    <property type="evidence" value="ECO:0007669"/>
    <property type="project" value="UniProtKB-KW"/>
</dbReference>
<keyword evidence="4" id="KW-0081">Bacteriolytic enzyme</keyword>
<dbReference type="GO" id="GO:0003796">
    <property type="term" value="F:lysozyme activity"/>
    <property type="evidence" value="ECO:0007669"/>
    <property type="project" value="UniProtKB-EC"/>
</dbReference>
<evidence type="ECO:0000256" key="4">
    <source>
        <dbReference type="ARBA" id="ARBA00022638"/>
    </source>
</evidence>
<feature type="disulfide bond" evidence="10">
    <location>
        <begin position="27"/>
        <end position="33"/>
    </location>
</feature>
<dbReference type="InterPro" id="IPR023346">
    <property type="entry name" value="Lysozyme-like_dom_sf"/>
</dbReference>
<accession>A0A2Z2CI91</accession>
<dbReference type="AlphaFoldDB" id="A0A2Z2CI91"/>
<dbReference type="Gene3D" id="1.10.530.10">
    <property type="match status" value="1"/>
</dbReference>
<comment type="catalytic activity">
    <reaction evidence="1">
        <text>Hydrolysis of (1-&gt;4)-beta-linkages between N-acetylmuramic acid and N-acetyl-D-glucosamine residues in a peptidoglycan and between N-acetyl-D-glucosamine residues in chitodextrins.</text>
        <dbReference type="EC" id="3.2.1.17"/>
    </reaction>
</comment>
<keyword evidence="3" id="KW-0929">Antimicrobial</keyword>
<keyword evidence="7 10" id="KW-1015">Disulfide bond</keyword>
<dbReference type="PANTHER" id="PTHR11195">
    <property type="entry name" value="DESTABILASE-RELATED"/>
    <property type="match status" value="1"/>
</dbReference>
<feature type="disulfide bond" evidence="10">
    <location>
        <begin position="38"/>
        <end position="47"/>
    </location>
</feature>
<evidence type="ECO:0000256" key="11">
    <source>
        <dbReference type="SAM" id="SignalP"/>
    </source>
</evidence>